<gene>
    <name evidence="1" type="ORF">AMPC_21020</name>
</gene>
<evidence type="ECO:0008006" key="3">
    <source>
        <dbReference type="Google" id="ProtNLM"/>
    </source>
</evidence>
<dbReference type="RefSeq" id="WP_248340547.1">
    <property type="nucleotide sequence ID" value="NZ_AP025592.1"/>
</dbReference>
<dbReference type="EMBL" id="AP025592">
    <property type="protein sequence ID" value="BDG08989.1"/>
    <property type="molecule type" value="Genomic_DNA"/>
</dbReference>
<evidence type="ECO:0000313" key="1">
    <source>
        <dbReference type="EMBL" id="BDG08989.1"/>
    </source>
</evidence>
<dbReference type="InterPro" id="IPR030925">
    <property type="entry name" value="T2SS_GspN_Lepto"/>
</dbReference>
<accession>A0ABM7XAY9</accession>
<proteinExistence type="predicted"/>
<sequence>MELPALKPWQRRLAYGAFTVLAFLFALQRTFPSDAVKERLVLAAAAQGWQLSMDDIRPRGFPGVRATGVTLESAEGTRIPVDELDATLRLWPLLLGRRGVSFEAKLYDGRVKGLSEEGRTASRLALTASGIDLARAAAVKKVSGLDLAGTLSADVDVTIDSKDAARSNGHADLDVQRAVLNGGTLQLPSMGGGLTLPRVGLGTVAARMTVKDGKGVFERMEVKGEDLDAASENLYFVVQPRLEYAPLYGTARVKLSDAFFSRPGSSGFKSVLELALAQAKRKDGAYGFQIYGTVGHPQLRPGAQ</sequence>
<protein>
    <recommendedName>
        <fullName evidence="3">Type II secretion system protein GspN</fullName>
    </recommendedName>
</protein>
<dbReference type="Proteomes" id="UP001162734">
    <property type="component" value="Chromosome"/>
</dbReference>
<keyword evidence="2" id="KW-1185">Reference proteome</keyword>
<organism evidence="1 2">
    <name type="scientific">Anaeromyxobacter paludicola</name>
    <dbReference type="NCBI Taxonomy" id="2918171"/>
    <lineage>
        <taxon>Bacteria</taxon>
        <taxon>Pseudomonadati</taxon>
        <taxon>Myxococcota</taxon>
        <taxon>Myxococcia</taxon>
        <taxon>Myxococcales</taxon>
        <taxon>Cystobacterineae</taxon>
        <taxon>Anaeromyxobacteraceae</taxon>
        <taxon>Anaeromyxobacter</taxon>
    </lineage>
</organism>
<name>A0ABM7XAY9_9BACT</name>
<evidence type="ECO:0000313" key="2">
    <source>
        <dbReference type="Proteomes" id="UP001162734"/>
    </source>
</evidence>
<dbReference type="NCBIfam" id="TIGR04411">
    <property type="entry name" value="T2SS_GspN_Lepto"/>
    <property type="match status" value="1"/>
</dbReference>
<reference evidence="2" key="1">
    <citation type="journal article" date="2022" name="Int. J. Syst. Evol. Microbiol.">
        <title>Anaeromyxobacter oryzae sp. nov., Anaeromyxobacter diazotrophicus sp. nov. and Anaeromyxobacter paludicola sp. nov., isolated from paddy soils.</title>
        <authorList>
            <person name="Itoh H."/>
            <person name="Xu Z."/>
            <person name="Mise K."/>
            <person name="Masuda Y."/>
            <person name="Ushijima N."/>
            <person name="Hayakawa C."/>
            <person name="Shiratori Y."/>
            <person name="Senoo K."/>
        </authorList>
    </citation>
    <scope>NUCLEOTIDE SEQUENCE [LARGE SCALE GENOMIC DNA]</scope>
    <source>
        <strain evidence="2">Red630</strain>
    </source>
</reference>